<feature type="domain" description="Glycosyltransferase subfamily 4-like N-terminal" evidence="3">
    <location>
        <begin position="121"/>
        <end position="222"/>
    </location>
</feature>
<evidence type="ECO:0000313" key="5">
    <source>
        <dbReference type="EMBL" id="GIG93881.1"/>
    </source>
</evidence>
<proteinExistence type="predicted"/>
<dbReference type="PANTHER" id="PTHR12526:SF510">
    <property type="entry name" value="D-INOSITOL 3-PHOSPHATE GLYCOSYLTRANSFERASE"/>
    <property type="match status" value="1"/>
</dbReference>
<dbReference type="InterPro" id="IPR055259">
    <property type="entry name" value="YkvP/CgeB_Glyco_trans-like"/>
</dbReference>
<evidence type="ECO:0000259" key="3">
    <source>
        <dbReference type="Pfam" id="PF13439"/>
    </source>
</evidence>
<evidence type="ECO:0000256" key="2">
    <source>
        <dbReference type="ARBA" id="ARBA00022679"/>
    </source>
</evidence>
<dbReference type="Gene3D" id="3.40.50.2000">
    <property type="entry name" value="Glycogen Phosphorylase B"/>
    <property type="match status" value="2"/>
</dbReference>
<dbReference type="SUPFAM" id="SSF53756">
    <property type="entry name" value="UDP-Glycosyltransferase/glycogen phosphorylase"/>
    <property type="match status" value="1"/>
</dbReference>
<dbReference type="InterPro" id="IPR028098">
    <property type="entry name" value="Glyco_trans_4-like_N"/>
</dbReference>
<keyword evidence="2" id="KW-0808">Transferase</keyword>
<evidence type="ECO:0000313" key="6">
    <source>
        <dbReference type="Proteomes" id="UP000621500"/>
    </source>
</evidence>
<dbReference type="EMBL" id="BONX01000003">
    <property type="protein sequence ID" value="GIG93881.1"/>
    <property type="molecule type" value="Genomic_DNA"/>
</dbReference>
<dbReference type="Pfam" id="PF13439">
    <property type="entry name" value="Glyco_transf_4"/>
    <property type="match status" value="1"/>
</dbReference>
<dbReference type="Proteomes" id="UP000621500">
    <property type="component" value="Unassembled WGS sequence"/>
</dbReference>
<accession>A0ABQ4EGM6</accession>
<evidence type="ECO:0000256" key="1">
    <source>
        <dbReference type="ARBA" id="ARBA00022676"/>
    </source>
</evidence>
<dbReference type="Pfam" id="PF13524">
    <property type="entry name" value="Glyco_trans_1_2"/>
    <property type="match status" value="1"/>
</dbReference>
<protein>
    <recommendedName>
        <fullName evidence="7">Glycosyltransferase subfamily 4-like N-terminal domain-containing protein</fullName>
    </recommendedName>
</protein>
<organism evidence="5 6">
    <name type="scientific">Plantactinospora mayteni</name>
    <dbReference type="NCBI Taxonomy" id="566021"/>
    <lineage>
        <taxon>Bacteria</taxon>
        <taxon>Bacillati</taxon>
        <taxon>Actinomycetota</taxon>
        <taxon>Actinomycetes</taxon>
        <taxon>Micromonosporales</taxon>
        <taxon>Micromonosporaceae</taxon>
        <taxon>Plantactinospora</taxon>
    </lineage>
</organism>
<comment type="caution">
    <text evidence="5">The sequence shown here is derived from an EMBL/GenBank/DDBJ whole genome shotgun (WGS) entry which is preliminary data.</text>
</comment>
<sequence length="452" mass="49021">MSHRTEDVDFPRVLVVGAAPIGAATGTGITLGNLFEGWPRDRLAQVYTMDVVPPADACGRQFQVDPRSAPIDHVARRLLSGGDRALLRGAPPIAAVPSPGGRRSPRAGLHAELRAVADLSLFRVSGRLREWVRDFHPDLVYSPLGSVRIMRLAGRLAQRCGVPLVPHFMDDWPSTLYSTGELLGRARGAVRSSLRTVIRLSEGGICISRPMADEYERRYGRPFAAFVNCVDAAAFADPDSPSRASRASSGLDLVYVGGLHLDRWRSLRQLGVALESLGSTDAPLLTIHAPEADLDRYRDSFAGCSAVRLARSLRGHEVPGILARADVLVHIESFRAEIQQYTRFSLSTKLPQYLAAGRPVLGYGPGELASMLHIRAAEAGIVVGVDDHALLATRLAELCGDAALRRRLARNGYAYARQHHRKEEVAARFAGYLRSMTAARGGPRGVRVGAAR</sequence>
<evidence type="ECO:0000259" key="4">
    <source>
        <dbReference type="Pfam" id="PF13524"/>
    </source>
</evidence>
<reference evidence="5 6" key="1">
    <citation type="submission" date="2021-01" db="EMBL/GenBank/DDBJ databases">
        <title>Whole genome shotgun sequence of Plantactinospora mayteni NBRC 109088.</title>
        <authorList>
            <person name="Komaki H."/>
            <person name="Tamura T."/>
        </authorList>
    </citation>
    <scope>NUCLEOTIDE SEQUENCE [LARGE SCALE GENOMIC DNA]</scope>
    <source>
        <strain evidence="5 6">NBRC 109088</strain>
    </source>
</reference>
<gene>
    <name evidence="5" type="ORF">Pma05_04540</name>
</gene>
<evidence type="ECO:0008006" key="7">
    <source>
        <dbReference type="Google" id="ProtNLM"/>
    </source>
</evidence>
<keyword evidence="6" id="KW-1185">Reference proteome</keyword>
<keyword evidence="1" id="KW-0328">Glycosyltransferase</keyword>
<feature type="domain" description="Spore protein YkvP/CgeB glycosyl transferase-like" evidence="4">
    <location>
        <begin position="287"/>
        <end position="429"/>
    </location>
</feature>
<dbReference type="RefSeq" id="WP_239311552.1">
    <property type="nucleotide sequence ID" value="NZ_BAAAZQ010000003.1"/>
</dbReference>
<name>A0ABQ4EGM6_9ACTN</name>
<dbReference type="PANTHER" id="PTHR12526">
    <property type="entry name" value="GLYCOSYLTRANSFERASE"/>
    <property type="match status" value="1"/>
</dbReference>